<dbReference type="RefSeq" id="WP_081163387.1">
    <property type="nucleotide sequence ID" value="NZ_LWBP01000078.1"/>
</dbReference>
<comment type="similarity">
    <text evidence="1 2">Belongs to the UPF0102 family.</text>
</comment>
<proteinExistence type="inferred from homology"/>
<organism evidence="3 4">
    <name type="scientific">Niastella populi</name>
    <dbReference type="NCBI Taxonomy" id="550983"/>
    <lineage>
        <taxon>Bacteria</taxon>
        <taxon>Pseudomonadati</taxon>
        <taxon>Bacteroidota</taxon>
        <taxon>Chitinophagia</taxon>
        <taxon>Chitinophagales</taxon>
        <taxon>Chitinophagaceae</taxon>
        <taxon>Niastella</taxon>
    </lineage>
</organism>
<dbReference type="OrthoDB" id="9802516at2"/>
<gene>
    <name evidence="3" type="ORF">A4R26_15240</name>
</gene>
<protein>
    <recommendedName>
        <fullName evidence="2">UPF0102 protein A4R26_15240</fullName>
    </recommendedName>
</protein>
<evidence type="ECO:0000313" key="4">
    <source>
        <dbReference type="Proteomes" id="UP000192276"/>
    </source>
</evidence>
<dbReference type="InterPro" id="IPR011335">
    <property type="entry name" value="Restrct_endonuc-II-like"/>
</dbReference>
<dbReference type="CDD" id="cd20736">
    <property type="entry name" value="PoNe_Nuclease"/>
    <property type="match status" value="1"/>
</dbReference>
<dbReference type="InterPro" id="IPR011856">
    <property type="entry name" value="tRNA_endonuc-like_dom_sf"/>
</dbReference>
<dbReference type="STRING" id="550983.A4R26_15240"/>
<dbReference type="AlphaFoldDB" id="A0A1V9G3A7"/>
<evidence type="ECO:0000256" key="2">
    <source>
        <dbReference type="HAMAP-Rule" id="MF_00048"/>
    </source>
</evidence>
<dbReference type="GO" id="GO:0003676">
    <property type="term" value="F:nucleic acid binding"/>
    <property type="evidence" value="ECO:0007669"/>
    <property type="project" value="InterPro"/>
</dbReference>
<dbReference type="Gene3D" id="3.40.1350.10">
    <property type="match status" value="1"/>
</dbReference>
<dbReference type="PANTHER" id="PTHR34039">
    <property type="entry name" value="UPF0102 PROTEIN YRAN"/>
    <property type="match status" value="1"/>
</dbReference>
<reference evidence="4" key="1">
    <citation type="submission" date="2016-04" db="EMBL/GenBank/DDBJ databases">
        <authorList>
            <person name="Chen L."/>
            <person name="Zhuang W."/>
            <person name="Wang G."/>
        </authorList>
    </citation>
    <scope>NUCLEOTIDE SEQUENCE [LARGE SCALE GENOMIC DNA]</scope>
    <source>
        <strain evidence="4">208</strain>
    </source>
</reference>
<evidence type="ECO:0000313" key="3">
    <source>
        <dbReference type="EMBL" id="OQP65060.1"/>
    </source>
</evidence>
<keyword evidence="4" id="KW-1185">Reference proteome</keyword>
<sequence>MSYQHHDTGKKGEDMAVDYLQQQRFTILHRNWRYARYEIDVIASRDDLLHIIEVKTRCSLLFGHPEESVSKKKINNMLHSARAYMNKNPQWRQVQLNILSITMLPGQPVEFFFIEDVYL</sequence>
<dbReference type="Proteomes" id="UP000192276">
    <property type="component" value="Unassembled WGS sequence"/>
</dbReference>
<dbReference type="HAMAP" id="MF_00048">
    <property type="entry name" value="UPF0102"/>
    <property type="match status" value="1"/>
</dbReference>
<name>A0A1V9G3A7_9BACT</name>
<dbReference type="PANTHER" id="PTHR34039:SF1">
    <property type="entry name" value="UPF0102 PROTEIN YRAN"/>
    <property type="match status" value="1"/>
</dbReference>
<evidence type="ECO:0000256" key="1">
    <source>
        <dbReference type="ARBA" id="ARBA00006738"/>
    </source>
</evidence>
<dbReference type="InterPro" id="IPR003509">
    <property type="entry name" value="UPF0102_YraN-like"/>
</dbReference>
<dbReference type="EMBL" id="LWBP01000078">
    <property type="protein sequence ID" value="OQP65060.1"/>
    <property type="molecule type" value="Genomic_DNA"/>
</dbReference>
<comment type="caution">
    <text evidence="3">The sequence shown here is derived from an EMBL/GenBank/DDBJ whole genome shotgun (WGS) entry which is preliminary data.</text>
</comment>
<dbReference type="Pfam" id="PF02021">
    <property type="entry name" value="UPF0102"/>
    <property type="match status" value="1"/>
</dbReference>
<dbReference type="SUPFAM" id="SSF52980">
    <property type="entry name" value="Restriction endonuclease-like"/>
    <property type="match status" value="1"/>
</dbReference>
<accession>A0A1V9G3A7</accession>